<sequence length="254" mass="27148">MSYADAAASGPAQSDADKVPAPVPEIAHDDSDVHSIDSLNDSLHIVGGVNSIPSYADQQRAEEEAAEARRAVEKTANKVGREAQDFKDRAESSAKQLGKDADRNLSQAADKADRNLSQAKDKAEKDISQAKDVAGEKYAEAKDVASEKYSQAKDVASKEYSKAKKELGAGADKAEEKAKKAEQWADKNKGNPVVVGNAVAISVLAGFLGVGAYRLHKADALTWKVAGTWAGVVGLFAVGDYFVSQYFFKRYPPK</sequence>
<protein>
    <recommendedName>
        <fullName evidence="5">Mitochondrial outer membrane protein OM14 C-terminal domain-containing protein</fullName>
    </recommendedName>
</protein>
<gene>
    <name evidence="4" type="ORF">K489DRAFT_379883</name>
</gene>
<accession>A0A6J3M8F1</accession>
<proteinExistence type="predicted"/>
<keyword evidence="2" id="KW-0812">Transmembrane</keyword>
<dbReference type="PANTHER" id="PTHR38402:SF1">
    <property type="entry name" value="MITOCHONDRIAL OUTER MEMBRANE PROTEIN OM14"/>
    <property type="match status" value="1"/>
</dbReference>
<feature type="compositionally biased region" description="Basic and acidic residues" evidence="1">
    <location>
        <begin position="59"/>
        <end position="103"/>
    </location>
</feature>
<dbReference type="OrthoDB" id="5422928at2759"/>
<dbReference type="GO" id="GO:0005741">
    <property type="term" value="C:mitochondrial outer membrane"/>
    <property type="evidence" value="ECO:0007669"/>
    <property type="project" value="InterPro"/>
</dbReference>
<dbReference type="GO" id="GO:0006626">
    <property type="term" value="P:protein targeting to mitochondrion"/>
    <property type="evidence" value="ECO:0007669"/>
    <property type="project" value="TreeGrafter"/>
</dbReference>
<feature type="compositionally biased region" description="Basic and acidic residues" evidence="1">
    <location>
        <begin position="110"/>
        <end position="128"/>
    </location>
</feature>
<feature type="compositionally biased region" description="Basic and acidic residues" evidence="1">
    <location>
        <begin position="26"/>
        <end position="35"/>
    </location>
</feature>
<evidence type="ECO:0000256" key="1">
    <source>
        <dbReference type="SAM" id="MobiDB-lite"/>
    </source>
</evidence>
<dbReference type="GO" id="GO:1990593">
    <property type="term" value="F:nascent polypeptide-associated complex binding"/>
    <property type="evidence" value="ECO:0007669"/>
    <property type="project" value="InterPro"/>
</dbReference>
<keyword evidence="3" id="KW-1185">Reference proteome</keyword>
<organism evidence="4">
    <name type="scientific">Dissoconium aciculare CBS 342.82</name>
    <dbReference type="NCBI Taxonomy" id="1314786"/>
    <lineage>
        <taxon>Eukaryota</taxon>
        <taxon>Fungi</taxon>
        <taxon>Dikarya</taxon>
        <taxon>Ascomycota</taxon>
        <taxon>Pezizomycotina</taxon>
        <taxon>Dothideomycetes</taxon>
        <taxon>Dothideomycetidae</taxon>
        <taxon>Mycosphaerellales</taxon>
        <taxon>Dissoconiaceae</taxon>
        <taxon>Dissoconium</taxon>
    </lineage>
</organism>
<reference evidence="4" key="3">
    <citation type="submission" date="2025-08" db="UniProtKB">
        <authorList>
            <consortium name="RefSeq"/>
        </authorList>
    </citation>
    <scope>IDENTIFICATION</scope>
    <source>
        <strain evidence="4">CBS 342.82</strain>
    </source>
</reference>
<keyword evidence="2" id="KW-0472">Membrane</keyword>
<reference evidence="4" key="2">
    <citation type="submission" date="2020-04" db="EMBL/GenBank/DDBJ databases">
        <authorList>
            <consortium name="NCBI Genome Project"/>
        </authorList>
    </citation>
    <scope>NUCLEOTIDE SEQUENCE</scope>
    <source>
        <strain evidence="4">CBS 342.82</strain>
    </source>
</reference>
<evidence type="ECO:0008006" key="5">
    <source>
        <dbReference type="Google" id="ProtNLM"/>
    </source>
</evidence>
<dbReference type="AlphaFoldDB" id="A0A6J3M8F1"/>
<dbReference type="RefSeq" id="XP_033460915.1">
    <property type="nucleotide sequence ID" value="XM_033604756.1"/>
</dbReference>
<evidence type="ECO:0000256" key="2">
    <source>
        <dbReference type="SAM" id="Phobius"/>
    </source>
</evidence>
<dbReference type="GeneID" id="54362556"/>
<evidence type="ECO:0000313" key="4">
    <source>
        <dbReference type="RefSeq" id="XP_033460915.1"/>
    </source>
</evidence>
<name>A0A6J3M8F1_9PEZI</name>
<dbReference type="Proteomes" id="UP000504637">
    <property type="component" value="Unplaced"/>
</dbReference>
<evidence type="ECO:0000313" key="3">
    <source>
        <dbReference type="Proteomes" id="UP000504637"/>
    </source>
</evidence>
<keyword evidence="2" id="KW-1133">Transmembrane helix</keyword>
<feature type="region of interest" description="Disordered" evidence="1">
    <location>
        <begin position="56"/>
        <end position="128"/>
    </location>
</feature>
<feature type="region of interest" description="Disordered" evidence="1">
    <location>
        <begin position="1"/>
        <end position="39"/>
    </location>
</feature>
<feature type="transmembrane region" description="Helical" evidence="2">
    <location>
        <begin position="193"/>
        <end position="215"/>
    </location>
</feature>
<reference evidence="4" key="1">
    <citation type="submission" date="2020-01" db="EMBL/GenBank/DDBJ databases">
        <authorList>
            <consortium name="DOE Joint Genome Institute"/>
            <person name="Haridas S."/>
            <person name="Albert R."/>
            <person name="Binder M."/>
            <person name="Bloem J."/>
            <person name="Labutti K."/>
            <person name="Salamov A."/>
            <person name="Andreopoulos B."/>
            <person name="Baker S.E."/>
            <person name="Barry K."/>
            <person name="Bills G."/>
            <person name="Bluhm B.H."/>
            <person name="Cannon C."/>
            <person name="Castanera R."/>
            <person name="Culley D.E."/>
            <person name="Daum C."/>
            <person name="Ezra D."/>
            <person name="Gonzalez J.B."/>
            <person name="Henrissat B."/>
            <person name="Kuo A."/>
            <person name="Liang C."/>
            <person name="Lipzen A."/>
            <person name="Lutzoni F."/>
            <person name="Magnuson J."/>
            <person name="Mondo S."/>
            <person name="Nolan M."/>
            <person name="Ohm R."/>
            <person name="Pangilinan J."/>
            <person name="Park H.-J."/>
            <person name="Ramirez L."/>
            <person name="Alfaro M."/>
            <person name="Sun H."/>
            <person name="Tritt A."/>
            <person name="Yoshinaga Y."/>
            <person name="Zwiers L.-H."/>
            <person name="Turgeon B.G."/>
            <person name="Goodwin S.B."/>
            <person name="Spatafora J.W."/>
            <person name="Crous P.W."/>
            <person name="Grigoriev I.V."/>
        </authorList>
    </citation>
    <scope>NUCLEOTIDE SEQUENCE</scope>
    <source>
        <strain evidence="4">CBS 342.82</strain>
    </source>
</reference>
<dbReference type="PANTHER" id="PTHR38402">
    <property type="entry name" value="MITOCHONDRIAL OUTER MEMBRANE PROTEIN OM14"/>
    <property type="match status" value="1"/>
</dbReference>
<dbReference type="InterPro" id="IPR039454">
    <property type="entry name" value="OM14"/>
</dbReference>
<feature type="transmembrane region" description="Helical" evidence="2">
    <location>
        <begin position="227"/>
        <end position="248"/>
    </location>
</feature>